<reference evidence="1 4" key="2">
    <citation type="submission" date="2020-04" db="EMBL/GenBank/DDBJ databases">
        <title>Antimicrobial susceptibility and clonality of vaginal-derived multi-drug resistant Mobiluncus isolates in China.</title>
        <authorList>
            <person name="Zhang X."/>
        </authorList>
    </citation>
    <scope>NUCLEOTIDE SEQUENCE [LARGE SCALE GENOMIC DNA]</scope>
    <source>
        <strain evidence="1 4">19</strain>
    </source>
</reference>
<dbReference type="RefSeq" id="WP_004007840.1">
    <property type="nucleotide sequence ID" value="NZ_CAMYEK010000003.1"/>
</dbReference>
<evidence type="ECO:0000313" key="1">
    <source>
        <dbReference type="EMBL" id="NMW86167.1"/>
    </source>
</evidence>
<dbReference type="EMBL" id="JABCUI010000001">
    <property type="protein sequence ID" value="NMW86167.1"/>
    <property type="molecule type" value="Genomic_DNA"/>
</dbReference>
<name>A0A2X2YJH9_9ACTO</name>
<reference evidence="2 3" key="1">
    <citation type="submission" date="2018-06" db="EMBL/GenBank/DDBJ databases">
        <authorList>
            <consortium name="Pathogen Informatics"/>
            <person name="Doyle S."/>
        </authorList>
    </citation>
    <scope>NUCLEOTIDE SEQUENCE [LARGE SCALE GENOMIC DNA]</scope>
    <source>
        <strain evidence="2 3">NCTC11820</strain>
    </source>
</reference>
<accession>A0A2X2YJH9</accession>
<sequence length="51" mass="5912">MYKWLFAVMPGPKWLRCIEMAILLLAVVAALFQWGFPWAVETFNLNPNTVN</sequence>
<gene>
    <name evidence="1" type="ORF">HHJ67_00090</name>
    <name evidence="2" type="ORF">NCTC11820_00033</name>
</gene>
<evidence type="ECO:0000313" key="2">
    <source>
        <dbReference type="EMBL" id="SQB63271.1"/>
    </source>
</evidence>
<proteinExistence type="predicted"/>
<dbReference type="EMBL" id="UASJ01000001">
    <property type="protein sequence ID" value="SQB63271.1"/>
    <property type="molecule type" value="Genomic_DNA"/>
</dbReference>
<evidence type="ECO:0000313" key="4">
    <source>
        <dbReference type="Proteomes" id="UP000553981"/>
    </source>
</evidence>
<organism evidence="2 3">
    <name type="scientific">Mobiluncus curtisii</name>
    <dbReference type="NCBI Taxonomy" id="2051"/>
    <lineage>
        <taxon>Bacteria</taxon>
        <taxon>Bacillati</taxon>
        <taxon>Actinomycetota</taxon>
        <taxon>Actinomycetes</taxon>
        <taxon>Actinomycetales</taxon>
        <taxon>Actinomycetaceae</taxon>
        <taxon>Mobiluncus</taxon>
    </lineage>
</organism>
<dbReference type="Proteomes" id="UP000250245">
    <property type="component" value="Unassembled WGS sequence"/>
</dbReference>
<evidence type="ECO:0000313" key="3">
    <source>
        <dbReference type="Proteomes" id="UP000250245"/>
    </source>
</evidence>
<dbReference type="GeneID" id="55566044"/>
<protein>
    <submittedName>
        <fullName evidence="2">Uncharacterized protein</fullName>
    </submittedName>
</protein>
<dbReference type="Proteomes" id="UP000553981">
    <property type="component" value="Unassembled WGS sequence"/>
</dbReference>
<dbReference type="AlphaFoldDB" id="A0A2X2YJH9"/>